<organism evidence="2 3">
    <name type="scientific">Paragonimus heterotremus</name>
    <dbReference type="NCBI Taxonomy" id="100268"/>
    <lineage>
        <taxon>Eukaryota</taxon>
        <taxon>Metazoa</taxon>
        <taxon>Spiralia</taxon>
        <taxon>Lophotrochozoa</taxon>
        <taxon>Platyhelminthes</taxon>
        <taxon>Trematoda</taxon>
        <taxon>Digenea</taxon>
        <taxon>Plagiorchiida</taxon>
        <taxon>Troglotremata</taxon>
        <taxon>Troglotrematidae</taxon>
        <taxon>Paragonimus</taxon>
    </lineage>
</organism>
<feature type="transmembrane region" description="Helical" evidence="1">
    <location>
        <begin position="104"/>
        <end position="126"/>
    </location>
</feature>
<protein>
    <submittedName>
        <fullName evidence="2">Uncharacterized protein</fullName>
    </submittedName>
</protein>
<dbReference type="InterPro" id="IPR043502">
    <property type="entry name" value="DNA/RNA_pol_sf"/>
</dbReference>
<evidence type="ECO:0000313" key="2">
    <source>
        <dbReference type="EMBL" id="KAF5404363.1"/>
    </source>
</evidence>
<accession>A0A8J4WIV4</accession>
<gene>
    <name evidence="2" type="ORF">PHET_02368</name>
</gene>
<dbReference type="Gene3D" id="3.30.70.270">
    <property type="match status" value="1"/>
</dbReference>
<dbReference type="EMBL" id="LUCH01000763">
    <property type="protein sequence ID" value="KAF5404363.1"/>
    <property type="molecule type" value="Genomic_DNA"/>
</dbReference>
<proteinExistence type="predicted"/>
<dbReference type="InterPro" id="IPR043128">
    <property type="entry name" value="Rev_trsase/Diguanyl_cyclase"/>
</dbReference>
<dbReference type="AlphaFoldDB" id="A0A8J4WIV4"/>
<keyword evidence="1" id="KW-0472">Membrane</keyword>
<reference evidence="2" key="1">
    <citation type="submission" date="2019-05" db="EMBL/GenBank/DDBJ databases">
        <title>Annotation for the trematode Paragonimus heterotremus.</title>
        <authorList>
            <person name="Choi Y.-J."/>
        </authorList>
    </citation>
    <scope>NUCLEOTIDE SEQUENCE</scope>
    <source>
        <strain evidence="2">LC</strain>
    </source>
</reference>
<dbReference type="Proteomes" id="UP000748531">
    <property type="component" value="Unassembled WGS sequence"/>
</dbReference>
<keyword evidence="1" id="KW-0812">Transmembrane</keyword>
<evidence type="ECO:0000256" key="1">
    <source>
        <dbReference type="SAM" id="Phobius"/>
    </source>
</evidence>
<comment type="caution">
    <text evidence="2">The sequence shown here is derived from an EMBL/GenBank/DDBJ whole genome shotgun (WGS) entry which is preliminary data.</text>
</comment>
<dbReference type="OrthoDB" id="6153616at2759"/>
<keyword evidence="1" id="KW-1133">Transmembrane helix</keyword>
<dbReference type="SUPFAM" id="SSF56672">
    <property type="entry name" value="DNA/RNA polymerases"/>
    <property type="match status" value="1"/>
</dbReference>
<keyword evidence="3" id="KW-1185">Reference proteome</keyword>
<name>A0A8J4WIV4_9TREM</name>
<sequence>MNHSKFARMHFGLGSTTEQFQVTYGLELVSVYIDDMLVASRNVQEQLPHPKSVYESLNHYGVTMNTVKWTPRAFSTGFVEQRVNTGGIEPLKEKTNAISDDLKLLIALVELLGLSVTINASTPVALTRLSR</sequence>
<evidence type="ECO:0000313" key="3">
    <source>
        <dbReference type="Proteomes" id="UP000748531"/>
    </source>
</evidence>